<dbReference type="InterPro" id="IPR011527">
    <property type="entry name" value="ABC1_TM_dom"/>
</dbReference>
<keyword evidence="7 9" id="KW-1133">Transmembrane helix</keyword>
<dbReference type="SMART" id="SM00382">
    <property type="entry name" value="AAA"/>
    <property type="match status" value="1"/>
</dbReference>
<dbReference type="InterPro" id="IPR003593">
    <property type="entry name" value="AAA+_ATPase"/>
</dbReference>
<evidence type="ECO:0000256" key="6">
    <source>
        <dbReference type="ARBA" id="ARBA00022840"/>
    </source>
</evidence>
<evidence type="ECO:0000256" key="7">
    <source>
        <dbReference type="ARBA" id="ARBA00022989"/>
    </source>
</evidence>
<dbReference type="AlphaFoldDB" id="A0A9D5JWK7"/>
<dbReference type="EMBL" id="WJJP01000415">
    <property type="protein sequence ID" value="MBD3325458.1"/>
    <property type="molecule type" value="Genomic_DNA"/>
</dbReference>
<dbReference type="Proteomes" id="UP000649604">
    <property type="component" value="Unassembled WGS sequence"/>
</dbReference>
<evidence type="ECO:0000313" key="12">
    <source>
        <dbReference type="EMBL" id="MBD3325458.1"/>
    </source>
</evidence>
<dbReference type="SUPFAM" id="SSF52540">
    <property type="entry name" value="P-loop containing nucleoside triphosphate hydrolases"/>
    <property type="match status" value="1"/>
</dbReference>
<dbReference type="Pfam" id="PF00664">
    <property type="entry name" value="ABC_membrane"/>
    <property type="match status" value="1"/>
</dbReference>
<dbReference type="InterPro" id="IPR003439">
    <property type="entry name" value="ABC_transporter-like_ATP-bd"/>
</dbReference>
<feature type="transmembrane region" description="Helical" evidence="9">
    <location>
        <begin position="21"/>
        <end position="43"/>
    </location>
</feature>
<evidence type="ECO:0000259" key="10">
    <source>
        <dbReference type="PROSITE" id="PS50893"/>
    </source>
</evidence>
<keyword evidence="4 9" id="KW-0812">Transmembrane</keyword>
<keyword evidence="2" id="KW-0813">Transport</keyword>
<feature type="domain" description="ABC transporter" evidence="10">
    <location>
        <begin position="357"/>
        <end position="597"/>
    </location>
</feature>
<comment type="caution">
    <text evidence="12">The sequence shown here is derived from an EMBL/GenBank/DDBJ whole genome shotgun (WGS) entry which is preliminary data.</text>
</comment>
<dbReference type="InterPro" id="IPR027417">
    <property type="entry name" value="P-loop_NTPase"/>
</dbReference>
<feature type="transmembrane region" description="Helical" evidence="9">
    <location>
        <begin position="267"/>
        <end position="286"/>
    </location>
</feature>
<evidence type="ECO:0000256" key="2">
    <source>
        <dbReference type="ARBA" id="ARBA00022448"/>
    </source>
</evidence>
<evidence type="ECO:0000256" key="9">
    <source>
        <dbReference type="SAM" id="Phobius"/>
    </source>
</evidence>
<sequence>MGNNKHLKKVRLTELWATTRWVFTRVWGIHASLMMALIVTTLIRSFFPAGVMLVTRHLINLVVEILGNEGQDVSVIWPWLALSGGLTLILGLFGVAGEYFTARLNNQVNLAITSDIMAHAAQLEITFFESPDCQDIIDRVQSHTSQHVFQFVTTVLSILTSGFQLLSLVVILMVIEPLLSIVLIPIGLPYLLFHLRLAKHRYHVKYSRAAKQRWSRYFVNVLTKDYRLPEVKILDLAPYLLDKFRAIMQEFCEQDRKLHKSRSQGKSIFITVSLVFFYATFARVIARAVQGSVTVGDVVIYGGASAALRNLLDTVIQLTSTLYEHVLYIDDFREFLAFTPMTDIHEGYRPPDVQGSVEVRDVSFTYPGTENEVLSKISLTIHPGEIVAFVGENGAGKTTLAKLIAGLYTPNSGTILIDGIDLQEWSLAYFYSKLAFVFQDIIYYAATAAESIAYGDWRCLLDDRYAVEQIAKKTNIHEMIRAMPQGYDTLLGRLFGVYKPSGGQWQNIAVARAFARDAAVLILDEPTSNLDARTEYELFTRFRNLAQGRTTILISHRFSTVSLADRIIMMDEGRIIETGTHQELLDQEGAYATLYQLHRFQMDGVHRKGL</sequence>
<accession>A0A9D5JWK7</accession>
<dbReference type="PANTHER" id="PTHR43394:SF1">
    <property type="entry name" value="ATP-BINDING CASSETTE SUB-FAMILY B MEMBER 10, MITOCHONDRIAL"/>
    <property type="match status" value="1"/>
</dbReference>
<keyword evidence="3" id="KW-1003">Cell membrane</keyword>
<protein>
    <submittedName>
        <fullName evidence="12">ATP-binding cassette domain-containing protein</fullName>
    </submittedName>
</protein>
<evidence type="ECO:0000256" key="5">
    <source>
        <dbReference type="ARBA" id="ARBA00022741"/>
    </source>
</evidence>
<dbReference type="GO" id="GO:0005886">
    <property type="term" value="C:plasma membrane"/>
    <property type="evidence" value="ECO:0007669"/>
    <property type="project" value="UniProtKB-SubCell"/>
</dbReference>
<dbReference type="GO" id="GO:0015421">
    <property type="term" value="F:ABC-type oligopeptide transporter activity"/>
    <property type="evidence" value="ECO:0007669"/>
    <property type="project" value="TreeGrafter"/>
</dbReference>
<dbReference type="InterPro" id="IPR036640">
    <property type="entry name" value="ABC1_TM_sf"/>
</dbReference>
<gene>
    <name evidence="12" type="ORF">GF339_12780</name>
</gene>
<keyword evidence="6 12" id="KW-0067">ATP-binding</keyword>
<dbReference type="Pfam" id="PF00005">
    <property type="entry name" value="ABC_tran"/>
    <property type="match status" value="1"/>
</dbReference>
<dbReference type="Gene3D" id="1.20.1560.10">
    <property type="entry name" value="ABC transporter type 1, transmembrane domain"/>
    <property type="match status" value="1"/>
</dbReference>
<feature type="transmembrane region" description="Helical" evidence="9">
    <location>
        <begin position="178"/>
        <end position="198"/>
    </location>
</feature>
<dbReference type="SUPFAM" id="SSF90123">
    <property type="entry name" value="ABC transporter transmembrane region"/>
    <property type="match status" value="1"/>
</dbReference>
<dbReference type="PANTHER" id="PTHR43394">
    <property type="entry name" value="ATP-DEPENDENT PERMEASE MDL1, MITOCHONDRIAL"/>
    <property type="match status" value="1"/>
</dbReference>
<feature type="transmembrane region" description="Helical" evidence="9">
    <location>
        <begin position="76"/>
        <end position="96"/>
    </location>
</feature>
<keyword evidence="5" id="KW-0547">Nucleotide-binding</keyword>
<evidence type="ECO:0000256" key="1">
    <source>
        <dbReference type="ARBA" id="ARBA00004651"/>
    </source>
</evidence>
<evidence type="ECO:0000256" key="4">
    <source>
        <dbReference type="ARBA" id="ARBA00022692"/>
    </source>
</evidence>
<proteinExistence type="predicted"/>
<feature type="transmembrane region" description="Helical" evidence="9">
    <location>
        <begin position="148"/>
        <end position="172"/>
    </location>
</feature>
<keyword evidence="8 9" id="KW-0472">Membrane</keyword>
<dbReference type="PROSITE" id="PS50893">
    <property type="entry name" value="ABC_TRANSPORTER_2"/>
    <property type="match status" value="1"/>
</dbReference>
<name>A0A9D5JWK7_9BACT</name>
<dbReference type="GO" id="GO:0005524">
    <property type="term" value="F:ATP binding"/>
    <property type="evidence" value="ECO:0007669"/>
    <property type="project" value="UniProtKB-KW"/>
</dbReference>
<dbReference type="PROSITE" id="PS50929">
    <property type="entry name" value="ABC_TM1F"/>
    <property type="match status" value="1"/>
</dbReference>
<organism evidence="12 13">
    <name type="scientific">candidate division KSB3 bacterium</name>
    <dbReference type="NCBI Taxonomy" id="2044937"/>
    <lineage>
        <taxon>Bacteria</taxon>
        <taxon>candidate division KSB3</taxon>
    </lineage>
</organism>
<dbReference type="GO" id="GO:0016887">
    <property type="term" value="F:ATP hydrolysis activity"/>
    <property type="evidence" value="ECO:0007669"/>
    <property type="project" value="InterPro"/>
</dbReference>
<evidence type="ECO:0000259" key="11">
    <source>
        <dbReference type="PROSITE" id="PS50929"/>
    </source>
</evidence>
<evidence type="ECO:0000256" key="3">
    <source>
        <dbReference type="ARBA" id="ARBA00022475"/>
    </source>
</evidence>
<evidence type="ECO:0000313" key="13">
    <source>
        <dbReference type="Proteomes" id="UP000649604"/>
    </source>
</evidence>
<feature type="domain" description="ABC transmembrane type-1" evidence="11">
    <location>
        <begin position="36"/>
        <end position="324"/>
    </location>
</feature>
<comment type="subcellular location">
    <subcellularLocation>
        <location evidence="1">Cell membrane</location>
        <topology evidence="1">Multi-pass membrane protein</topology>
    </subcellularLocation>
</comment>
<dbReference type="InterPro" id="IPR039421">
    <property type="entry name" value="Type_1_exporter"/>
</dbReference>
<dbReference type="FunFam" id="3.40.50.300:FF:000221">
    <property type="entry name" value="Multidrug ABC transporter ATP-binding protein"/>
    <property type="match status" value="1"/>
</dbReference>
<evidence type="ECO:0000256" key="8">
    <source>
        <dbReference type="ARBA" id="ARBA00023136"/>
    </source>
</evidence>
<reference evidence="12" key="1">
    <citation type="submission" date="2019-11" db="EMBL/GenBank/DDBJ databases">
        <title>Microbial mats filling the niche in hypersaline microbial mats.</title>
        <authorList>
            <person name="Wong H.L."/>
            <person name="Macleod F.I."/>
            <person name="White R.A. III"/>
            <person name="Burns B.P."/>
        </authorList>
    </citation>
    <scope>NUCLEOTIDE SEQUENCE</scope>
    <source>
        <strain evidence="12">Rbin_158</strain>
    </source>
</reference>
<dbReference type="Gene3D" id="3.40.50.300">
    <property type="entry name" value="P-loop containing nucleotide triphosphate hydrolases"/>
    <property type="match status" value="1"/>
</dbReference>